<dbReference type="PANTHER" id="PTHR15036:SF93">
    <property type="entry name" value="EYS PROTEIN"/>
    <property type="match status" value="1"/>
</dbReference>
<gene>
    <name evidence="6" type="ORF">BLA29_001580</name>
</gene>
<dbReference type="OrthoDB" id="88467at2759"/>
<dbReference type="InterPro" id="IPR002350">
    <property type="entry name" value="Kazal_dom"/>
</dbReference>
<protein>
    <submittedName>
        <fullName evidence="6">Agrin-like protein</fullName>
    </submittedName>
</protein>
<dbReference type="InterPro" id="IPR036058">
    <property type="entry name" value="Kazal_dom_sf"/>
</dbReference>
<evidence type="ECO:0000259" key="5">
    <source>
        <dbReference type="PROSITE" id="PS51465"/>
    </source>
</evidence>
<dbReference type="Pfam" id="PF07648">
    <property type="entry name" value="Kazal_2"/>
    <property type="match status" value="1"/>
</dbReference>
<dbReference type="InterPro" id="IPR001791">
    <property type="entry name" value="Laminin_G"/>
</dbReference>
<evidence type="ECO:0000259" key="3">
    <source>
        <dbReference type="PROSITE" id="PS50025"/>
    </source>
</evidence>
<dbReference type="PANTHER" id="PTHR15036">
    <property type="entry name" value="PIKACHURIN-LIKE PROTEIN"/>
    <property type="match status" value="1"/>
</dbReference>
<reference evidence="6 7" key="1">
    <citation type="submission" date="2017-03" db="EMBL/GenBank/DDBJ databases">
        <title>Genome Survey of Euroglyphus maynei.</title>
        <authorList>
            <person name="Arlian L.G."/>
            <person name="Morgan M.S."/>
            <person name="Rider S.D."/>
        </authorList>
    </citation>
    <scope>NUCLEOTIDE SEQUENCE [LARGE SCALE GENOMIC DNA]</scope>
    <source>
        <strain evidence="6">Arlian Lab</strain>
        <tissue evidence="6">Whole body</tissue>
    </source>
</reference>
<dbReference type="CDD" id="cd00054">
    <property type="entry name" value="EGF_CA"/>
    <property type="match status" value="1"/>
</dbReference>
<evidence type="ECO:0000256" key="2">
    <source>
        <dbReference type="PROSITE-ProRule" id="PRU00076"/>
    </source>
</evidence>
<dbReference type="SUPFAM" id="SSF57196">
    <property type="entry name" value="EGF/Laminin"/>
    <property type="match status" value="1"/>
</dbReference>
<feature type="domain" description="Laminin G" evidence="3">
    <location>
        <begin position="370"/>
        <end position="570"/>
    </location>
</feature>
<dbReference type="Gene3D" id="3.30.60.30">
    <property type="match status" value="1"/>
</dbReference>
<dbReference type="Gene3D" id="2.10.25.10">
    <property type="entry name" value="Laminin"/>
    <property type="match status" value="1"/>
</dbReference>
<dbReference type="SUPFAM" id="SSF100895">
    <property type="entry name" value="Kazal-type serine protease inhibitors"/>
    <property type="match status" value="1"/>
</dbReference>
<evidence type="ECO:0000259" key="4">
    <source>
        <dbReference type="PROSITE" id="PS50026"/>
    </source>
</evidence>
<dbReference type="AlphaFoldDB" id="A0A1Y3BDE3"/>
<dbReference type="InterPro" id="IPR050372">
    <property type="entry name" value="Neurexin-related_CASP"/>
</dbReference>
<dbReference type="CDD" id="cd00104">
    <property type="entry name" value="KAZAL_FS"/>
    <property type="match status" value="1"/>
</dbReference>
<comment type="caution">
    <text evidence="2">Lacks conserved residue(s) required for the propagation of feature annotation.</text>
</comment>
<dbReference type="InterPro" id="IPR001881">
    <property type="entry name" value="EGF-like_Ca-bd_dom"/>
</dbReference>
<dbReference type="PROSITE" id="PS50026">
    <property type="entry name" value="EGF_3"/>
    <property type="match status" value="1"/>
</dbReference>
<feature type="domain" description="Kazal-like" evidence="5">
    <location>
        <begin position="37"/>
        <end position="84"/>
    </location>
</feature>
<dbReference type="SUPFAM" id="SSF49899">
    <property type="entry name" value="Concanavalin A-like lectins/glucanases"/>
    <property type="match status" value="2"/>
</dbReference>
<name>A0A1Y3BDE3_EURMA</name>
<dbReference type="SMART" id="SM00280">
    <property type="entry name" value="KAZAL"/>
    <property type="match status" value="1"/>
</dbReference>
<keyword evidence="7" id="KW-1185">Reference proteome</keyword>
<keyword evidence="2" id="KW-0245">EGF-like domain</keyword>
<dbReference type="SMART" id="SM00179">
    <property type="entry name" value="EGF_CA"/>
    <property type="match status" value="1"/>
</dbReference>
<dbReference type="InterPro" id="IPR013320">
    <property type="entry name" value="ConA-like_dom_sf"/>
</dbReference>
<dbReference type="Pfam" id="PF02210">
    <property type="entry name" value="Laminin_G_2"/>
    <property type="match status" value="1"/>
</dbReference>
<keyword evidence="1 2" id="KW-1015">Disulfide bond</keyword>
<dbReference type="PROSITE" id="PS51465">
    <property type="entry name" value="KAZAL_2"/>
    <property type="match status" value="1"/>
</dbReference>
<comment type="caution">
    <text evidence="6">The sequence shown here is derived from an EMBL/GenBank/DDBJ whole genome shotgun (WGS) entry which is preliminary data.</text>
</comment>
<dbReference type="PROSITE" id="PS50025">
    <property type="entry name" value="LAM_G_DOMAIN"/>
    <property type="match status" value="2"/>
</dbReference>
<feature type="disulfide bond" evidence="2">
    <location>
        <begin position="345"/>
        <end position="354"/>
    </location>
</feature>
<dbReference type="EMBL" id="MUJZ01033860">
    <property type="protein sequence ID" value="OTF77205.1"/>
    <property type="molecule type" value="Genomic_DNA"/>
</dbReference>
<dbReference type="PROSITE" id="PS00022">
    <property type="entry name" value="EGF_1"/>
    <property type="match status" value="1"/>
</dbReference>
<dbReference type="Proteomes" id="UP000194236">
    <property type="component" value="Unassembled WGS sequence"/>
</dbReference>
<accession>A0A1Y3BDE3</accession>
<dbReference type="GO" id="GO:0016020">
    <property type="term" value="C:membrane"/>
    <property type="evidence" value="ECO:0007669"/>
    <property type="project" value="UniProtKB-SubCell"/>
</dbReference>
<feature type="domain" description="EGF-like" evidence="4">
    <location>
        <begin position="319"/>
        <end position="355"/>
    </location>
</feature>
<dbReference type="SMART" id="SM00282">
    <property type="entry name" value="LamG"/>
    <property type="match status" value="2"/>
</dbReference>
<dbReference type="GO" id="GO:0048513">
    <property type="term" value="P:animal organ development"/>
    <property type="evidence" value="ECO:0007669"/>
    <property type="project" value="UniProtKB-ARBA"/>
</dbReference>
<dbReference type="Pfam" id="PF00054">
    <property type="entry name" value="Laminin_G_1"/>
    <property type="match status" value="1"/>
</dbReference>
<sequence length="581" mass="65842">MNNFFSNSTVNITTETFTCTDNKQCNFSAVCKNSHCVCDFDCPFSANPVCGSDGKIYESECHLKLYSCKTHQPITSLPSDRCYPTTIAFQDSATTSPVRRSTRYQDYERPTKMLDMSENEIVLNTGPTMPTMVDYDYRYEESENIHFNGDAFLEMDTLKAHSKVKIKLEIITFSSDGIILYNGQTNTGEGDYIALIIKNSFIELRFNLGSGTVVLKGSKPVTLGRNLVIQINRQFAEASLSINNDQIIGKSDGPHKLLDLGHSLFIGGLPSLNQKKFLDLLNIRKNFTGCLHSLIINDNRVHLDRNSDYINWNNIENCDKSACNRSFCKNGGKCRQRNLSFKCICPKEFIGEQCEKKICSGHKCTFCQYDHHVCNKSNPLPVMDFLNQSYVQLPTLQVWLMTRALNGIIMFNGHTQGDFLQLHLNHGFIHFDFNLGNPQNKSGSVSIRSQNRLKLGEWHRIVMIRQSKIGMLQMDDEYVFNELLLQFKLISAKNTRPLLTDMAIGNLNELNLNQPFYLGGIPPSIENYFNGAIQRIVINGVIQRNIIDKAMNLANVHPYQGPPCNVENPCHNNGECLPWCK</sequence>
<dbReference type="InterPro" id="IPR000742">
    <property type="entry name" value="EGF"/>
</dbReference>
<proteinExistence type="predicted"/>
<dbReference type="CDD" id="cd00110">
    <property type="entry name" value="LamG"/>
    <property type="match status" value="2"/>
</dbReference>
<feature type="domain" description="Laminin G" evidence="3">
    <location>
        <begin position="142"/>
        <end position="318"/>
    </location>
</feature>
<dbReference type="GO" id="GO:0005509">
    <property type="term" value="F:calcium ion binding"/>
    <property type="evidence" value="ECO:0007669"/>
    <property type="project" value="InterPro"/>
</dbReference>
<dbReference type="SMART" id="SM00181">
    <property type="entry name" value="EGF"/>
    <property type="match status" value="1"/>
</dbReference>
<evidence type="ECO:0000313" key="6">
    <source>
        <dbReference type="EMBL" id="OTF77205.1"/>
    </source>
</evidence>
<evidence type="ECO:0000313" key="7">
    <source>
        <dbReference type="Proteomes" id="UP000194236"/>
    </source>
</evidence>
<evidence type="ECO:0000256" key="1">
    <source>
        <dbReference type="ARBA" id="ARBA00023157"/>
    </source>
</evidence>
<dbReference type="Gene3D" id="2.60.120.200">
    <property type="match status" value="2"/>
</dbReference>
<organism evidence="6 7">
    <name type="scientific">Euroglyphus maynei</name>
    <name type="common">Mayne's house dust mite</name>
    <dbReference type="NCBI Taxonomy" id="6958"/>
    <lineage>
        <taxon>Eukaryota</taxon>
        <taxon>Metazoa</taxon>
        <taxon>Ecdysozoa</taxon>
        <taxon>Arthropoda</taxon>
        <taxon>Chelicerata</taxon>
        <taxon>Arachnida</taxon>
        <taxon>Acari</taxon>
        <taxon>Acariformes</taxon>
        <taxon>Sarcoptiformes</taxon>
        <taxon>Astigmata</taxon>
        <taxon>Psoroptidia</taxon>
        <taxon>Analgoidea</taxon>
        <taxon>Pyroglyphidae</taxon>
        <taxon>Pyroglyphinae</taxon>
        <taxon>Euroglyphus</taxon>
    </lineage>
</organism>